<reference evidence="1" key="2">
    <citation type="journal article" date="2015" name="Fish Shellfish Immunol.">
        <title>Early steps in the European eel (Anguilla anguilla)-Vibrio vulnificus interaction in the gills: Role of the RtxA13 toxin.</title>
        <authorList>
            <person name="Callol A."/>
            <person name="Pajuelo D."/>
            <person name="Ebbesson L."/>
            <person name="Teles M."/>
            <person name="MacKenzie S."/>
            <person name="Amaro C."/>
        </authorList>
    </citation>
    <scope>NUCLEOTIDE SEQUENCE</scope>
</reference>
<dbReference type="AlphaFoldDB" id="A0A0E9XYA3"/>
<dbReference type="EMBL" id="GBXM01000933">
    <property type="protein sequence ID" value="JAI07645.1"/>
    <property type="molecule type" value="Transcribed_RNA"/>
</dbReference>
<protein>
    <submittedName>
        <fullName evidence="1">Uncharacterized protein</fullName>
    </submittedName>
</protein>
<name>A0A0E9XYA3_ANGAN</name>
<evidence type="ECO:0000313" key="1">
    <source>
        <dbReference type="EMBL" id="JAI07645.1"/>
    </source>
</evidence>
<sequence length="89" mass="10252">MQNSFLRATLPLHATPSLQKESYRQTFGTVFTLPVWRANRSRHFQLSSQRSSRDQGCHVGQFSPIESPRTSLLKRYCRLETPVNQCVGK</sequence>
<proteinExistence type="predicted"/>
<reference evidence="1" key="1">
    <citation type="submission" date="2014-11" db="EMBL/GenBank/DDBJ databases">
        <authorList>
            <person name="Amaro Gonzalez C."/>
        </authorList>
    </citation>
    <scope>NUCLEOTIDE SEQUENCE</scope>
</reference>
<organism evidence="1">
    <name type="scientific">Anguilla anguilla</name>
    <name type="common">European freshwater eel</name>
    <name type="synonym">Muraena anguilla</name>
    <dbReference type="NCBI Taxonomy" id="7936"/>
    <lineage>
        <taxon>Eukaryota</taxon>
        <taxon>Metazoa</taxon>
        <taxon>Chordata</taxon>
        <taxon>Craniata</taxon>
        <taxon>Vertebrata</taxon>
        <taxon>Euteleostomi</taxon>
        <taxon>Actinopterygii</taxon>
        <taxon>Neopterygii</taxon>
        <taxon>Teleostei</taxon>
        <taxon>Anguilliformes</taxon>
        <taxon>Anguillidae</taxon>
        <taxon>Anguilla</taxon>
    </lineage>
</organism>
<accession>A0A0E9XYA3</accession>